<dbReference type="EMBL" id="CAJPVI010000001">
    <property type="protein sequence ID" value="CAG2130753.1"/>
    <property type="molecule type" value="Genomic_DNA"/>
</dbReference>
<accession>A0ABM8TA85</accession>
<sequence>MTHRIEITRSEAKARGLTHFFTGTPCENGHVAERYVSNLQCVECNRAPLQALAPLLNKITFKL</sequence>
<comment type="caution">
    <text evidence="1">The sequence shown here is derived from an EMBL/GenBank/DDBJ whole genome shotgun (WGS) entry which is preliminary data.</text>
</comment>
<keyword evidence="2" id="KW-1185">Reference proteome</keyword>
<proteinExistence type="predicted"/>
<protein>
    <submittedName>
        <fullName evidence="1">Uncharacterized protein</fullName>
    </submittedName>
</protein>
<dbReference type="Proteomes" id="UP000672657">
    <property type="component" value="Unassembled WGS sequence"/>
</dbReference>
<gene>
    <name evidence="1" type="ORF">LMG26411_00407</name>
</gene>
<reference evidence="1 2" key="1">
    <citation type="submission" date="2021-03" db="EMBL/GenBank/DDBJ databases">
        <authorList>
            <person name="Peeters C."/>
        </authorList>
    </citation>
    <scope>NUCLEOTIDE SEQUENCE [LARGE SCALE GENOMIC DNA]</scope>
    <source>
        <strain evidence="1 2">LMG 26411</strain>
    </source>
</reference>
<dbReference type="RefSeq" id="WP_211951626.1">
    <property type="nucleotide sequence ID" value="NZ_CAJPVI010000001.1"/>
</dbReference>
<evidence type="ECO:0000313" key="2">
    <source>
        <dbReference type="Proteomes" id="UP000672657"/>
    </source>
</evidence>
<organism evidence="1 2">
    <name type="scientific">Cupriavidus numazuensis</name>
    <dbReference type="NCBI Taxonomy" id="221992"/>
    <lineage>
        <taxon>Bacteria</taxon>
        <taxon>Pseudomonadati</taxon>
        <taxon>Pseudomonadota</taxon>
        <taxon>Betaproteobacteria</taxon>
        <taxon>Burkholderiales</taxon>
        <taxon>Burkholderiaceae</taxon>
        <taxon>Cupriavidus</taxon>
    </lineage>
</organism>
<evidence type="ECO:0000313" key="1">
    <source>
        <dbReference type="EMBL" id="CAG2130753.1"/>
    </source>
</evidence>
<name>A0ABM8TA85_9BURK</name>